<dbReference type="InterPro" id="IPR036397">
    <property type="entry name" value="RNaseH_sf"/>
</dbReference>
<dbReference type="Pfam" id="PF07727">
    <property type="entry name" value="RVT_2"/>
    <property type="match status" value="2"/>
</dbReference>
<protein>
    <recommendedName>
        <fullName evidence="3">Integrase catalytic domain-containing protein</fullName>
    </recommendedName>
</protein>
<reference evidence="4" key="1">
    <citation type="journal article" date="2019" name="Sci. Rep.">
        <title>Draft genome of Tanacetum cinerariifolium, the natural source of mosquito coil.</title>
        <authorList>
            <person name="Yamashiro T."/>
            <person name="Shiraishi A."/>
            <person name="Satake H."/>
            <person name="Nakayama K."/>
        </authorList>
    </citation>
    <scope>NUCLEOTIDE SEQUENCE</scope>
</reference>
<dbReference type="GO" id="GO:0015074">
    <property type="term" value="P:DNA integration"/>
    <property type="evidence" value="ECO:0007669"/>
    <property type="project" value="InterPro"/>
</dbReference>
<dbReference type="InterPro" id="IPR012337">
    <property type="entry name" value="RNaseH-like_sf"/>
</dbReference>
<dbReference type="PANTHER" id="PTHR42648:SF18">
    <property type="entry name" value="RETROTRANSPOSON, UNCLASSIFIED-LIKE PROTEIN"/>
    <property type="match status" value="1"/>
</dbReference>
<dbReference type="GO" id="GO:0003676">
    <property type="term" value="F:nucleic acid binding"/>
    <property type="evidence" value="ECO:0007669"/>
    <property type="project" value="InterPro"/>
</dbReference>
<feature type="non-terminal residue" evidence="4">
    <location>
        <position position="1"/>
    </location>
</feature>
<dbReference type="PROSITE" id="PS50994">
    <property type="entry name" value="INTEGRASE"/>
    <property type="match status" value="1"/>
</dbReference>
<dbReference type="InterPro" id="IPR001584">
    <property type="entry name" value="Integrase_cat-core"/>
</dbReference>
<dbReference type="GO" id="GO:0016787">
    <property type="term" value="F:hydrolase activity"/>
    <property type="evidence" value="ECO:0007669"/>
    <property type="project" value="UniProtKB-KW"/>
</dbReference>
<evidence type="ECO:0000256" key="2">
    <source>
        <dbReference type="ARBA" id="ARBA00022801"/>
    </source>
</evidence>
<dbReference type="SUPFAM" id="SSF53098">
    <property type="entry name" value="Ribonuclease H-like"/>
    <property type="match status" value="1"/>
</dbReference>
<dbReference type="Gene3D" id="3.30.420.10">
    <property type="entry name" value="Ribonuclease H-like superfamily/Ribonuclease H"/>
    <property type="match status" value="1"/>
</dbReference>
<name>A0A699L5V2_TANCI</name>
<feature type="domain" description="Integrase catalytic" evidence="3">
    <location>
        <begin position="1"/>
        <end position="119"/>
    </location>
</feature>
<evidence type="ECO:0000259" key="3">
    <source>
        <dbReference type="PROSITE" id="PS50994"/>
    </source>
</evidence>
<proteinExistence type="predicted"/>
<comment type="caution">
    <text evidence="4">The sequence shown here is derived from an EMBL/GenBank/DDBJ whole genome shotgun (WGS) entry which is preliminary data.</text>
</comment>
<sequence length="427" mass="49163">KASEVIISFIKKTQVNLQLQVQRVRTDNGMEFKNKTLAKFFDEVGITQQFSSARTPHQNGVVERRNRTLVEAARTMLTFGNLPSFLWAKAIATSCFTENRSIIHKRFDKTPYELINKIKPNIKFFRAFGCRSSAAFRIYNKRTRKIHESVNVNFDEISEMASKQFNLEPGLSKLNKTGKSLNLSVSQVDEASKKDLEDLFQDFYDEYFDSSKIMKSSTTNESSSSSLNDDVQQSPEEVILPQTNTQLISNNMFPNGDEASTSHNVFNEHLEDAYFDATLKDADWFSAMQEELDHFVRLKVWRLVPRPEGKSVIKTKWIFKNKKDESSLVIRNKARLVAVGYYQQEELIMMTHVKTTFLNGILKEEVYVGQPLGLVNKQYPDHVYDLDKALYGLKQAPRAWYDVLSQFLIESGFQKGSIDTTLFIKKK</sequence>
<dbReference type="PANTHER" id="PTHR42648">
    <property type="entry name" value="TRANSPOSASE, PUTATIVE-RELATED"/>
    <property type="match status" value="1"/>
</dbReference>
<gene>
    <name evidence="4" type="ORF">Tci_694414</name>
</gene>
<accession>A0A699L5V2</accession>
<dbReference type="GO" id="GO:0046872">
    <property type="term" value="F:metal ion binding"/>
    <property type="evidence" value="ECO:0007669"/>
    <property type="project" value="UniProtKB-KW"/>
</dbReference>
<evidence type="ECO:0000256" key="1">
    <source>
        <dbReference type="ARBA" id="ARBA00022723"/>
    </source>
</evidence>
<keyword evidence="2" id="KW-0378">Hydrolase</keyword>
<dbReference type="InterPro" id="IPR013103">
    <property type="entry name" value="RVT_2"/>
</dbReference>
<keyword evidence="1" id="KW-0479">Metal-binding</keyword>
<evidence type="ECO:0000313" key="4">
    <source>
        <dbReference type="EMBL" id="GFB22443.1"/>
    </source>
</evidence>
<dbReference type="InterPro" id="IPR039537">
    <property type="entry name" value="Retrotran_Ty1/copia-like"/>
</dbReference>
<dbReference type="EMBL" id="BKCJ010579434">
    <property type="protein sequence ID" value="GFB22443.1"/>
    <property type="molecule type" value="Genomic_DNA"/>
</dbReference>
<organism evidence="4">
    <name type="scientific">Tanacetum cinerariifolium</name>
    <name type="common">Dalmatian daisy</name>
    <name type="synonym">Chrysanthemum cinerariifolium</name>
    <dbReference type="NCBI Taxonomy" id="118510"/>
    <lineage>
        <taxon>Eukaryota</taxon>
        <taxon>Viridiplantae</taxon>
        <taxon>Streptophyta</taxon>
        <taxon>Embryophyta</taxon>
        <taxon>Tracheophyta</taxon>
        <taxon>Spermatophyta</taxon>
        <taxon>Magnoliopsida</taxon>
        <taxon>eudicotyledons</taxon>
        <taxon>Gunneridae</taxon>
        <taxon>Pentapetalae</taxon>
        <taxon>asterids</taxon>
        <taxon>campanulids</taxon>
        <taxon>Asterales</taxon>
        <taxon>Asteraceae</taxon>
        <taxon>Asteroideae</taxon>
        <taxon>Anthemideae</taxon>
        <taxon>Anthemidinae</taxon>
        <taxon>Tanacetum</taxon>
    </lineage>
</organism>
<dbReference type="AlphaFoldDB" id="A0A699L5V2"/>
<feature type="non-terminal residue" evidence="4">
    <location>
        <position position="427"/>
    </location>
</feature>